<sequence>MSKIFEKKNQFVKLLLNWWTSNKREFPWRSTKDPYSILIAEMLLRKTTAKQVEKIYTQFLTKYPDPNSLADADKNELEELLKPLGMEYKRAELLKKFGLYIKENYDGKIPLELKKLLKLPGIGMYAANAVLSFVCSKDVPLLDTNFIRVINRVFGIKSQKSRARDDKKIWEFAQTLIPSNNSKNFNLAVLDFAALICKAKKPKCSECPVKNICFYYAKEGININNTAVFGFVSFLFNLILLYLKSL</sequence>
<keyword evidence="11" id="KW-0472">Membrane</keyword>
<keyword evidence="9" id="KW-0234">DNA repair</keyword>
<dbReference type="FunFam" id="1.10.340.30:FF:000001">
    <property type="entry name" value="Endonuclease III"/>
    <property type="match status" value="1"/>
</dbReference>
<dbReference type="GO" id="GO:0051539">
    <property type="term" value="F:4 iron, 4 sulfur cluster binding"/>
    <property type="evidence" value="ECO:0007669"/>
    <property type="project" value="InterPro"/>
</dbReference>
<keyword evidence="10" id="KW-0326">Glycosidase</keyword>
<evidence type="ECO:0000256" key="3">
    <source>
        <dbReference type="ARBA" id="ARBA00008343"/>
    </source>
</evidence>
<organism evidence="13">
    <name type="scientific">Desulfofervidus auxilii</name>
    <dbReference type="NCBI Taxonomy" id="1621989"/>
    <lineage>
        <taxon>Bacteria</taxon>
        <taxon>Pseudomonadati</taxon>
        <taxon>Thermodesulfobacteriota</taxon>
        <taxon>Candidatus Desulfofervidia</taxon>
        <taxon>Candidatus Desulfofervidales</taxon>
        <taxon>Candidatus Desulfofervidaceae</taxon>
        <taxon>Candidatus Desulfofervidus</taxon>
    </lineage>
</organism>
<dbReference type="InterPro" id="IPR003651">
    <property type="entry name" value="Endonuclease3_FeS-loop_motif"/>
</dbReference>
<keyword evidence="11" id="KW-0812">Transmembrane</keyword>
<evidence type="ECO:0000256" key="1">
    <source>
        <dbReference type="ARBA" id="ARBA00001966"/>
    </source>
</evidence>
<comment type="caution">
    <text evidence="13">The sequence shown here is derived from an EMBL/GenBank/DDBJ whole genome shotgun (WGS) entry which is preliminary data.</text>
</comment>
<comment type="function">
    <text evidence="2">Adenine glycosylase active on G-A mispairs. MutY also corrects error-prone DNA synthesis past GO lesions which are due to the oxidatively damaged form of guanine: 7,8-dihydro-8-oxoguanine (8-oxo-dGTP).</text>
</comment>
<dbReference type="InterPro" id="IPR023170">
    <property type="entry name" value="HhH_base_excis_C"/>
</dbReference>
<dbReference type="Pfam" id="PF00730">
    <property type="entry name" value="HhH-GPD"/>
    <property type="match status" value="1"/>
</dbReference>
<keyword evidence="11" id="KW-1133">Transmembrane helix</keyword>
<dbReference type="PANTHER" id="PTHR42944:SF1">
    <property type="entry name" value="ADENINE DNA GLYCOSYLASE"/>
    <property type="match status" value="1"/>
</dbReference>
<dbReference type="Gene3D" id="1.10.1670.10">
    <property type="entry name" value="Helix-hairpin-Helix base-excision DNA repair enzymes (C-terminal)"/>
    <property type="match status" value="1"/>
</dbReference>
<dbReference type="InterPro" id="IPR004035">
    <property type="entry name" value="Endouclease-III_FeS-bd_BS"/>
</dbReference>
<dbReference type="GO" id="GO:0032357">
    <property type="term" value="F:oxidized purine DNA binding"/>
    <property type="evidence" value="ECO:0007669"/>
    <property type="project" value="TreeGrafter"/>
</dbReference>
<dbReference type="EMBL" id="DRBS01000211">
    <property type="protein sequence ID" value="HDD44289.1"/>
    <property type="molecule type" value="Genomic_DNA"/>
</dbReference>
<dbReference type="GO" id="GO:0035485">
    <property type="term" value="F:adenine/guanine mispair binding"/>
    <property type="evidence" value="ECO:0007669"/>
    <property type="project" value="TreeGrafter"/>
</dbReference>
<dbReference type="AlphaFoldDB" id="A0A7C0Y5P6"/>
<evidence type="ECO:0000256" key="10">
    <source>
        <dbReference type="ARBA" id="ARBA00023295"/>
    </source>
</evidence>
<comment type="cofactor">
    <cofactor evidence="1">
        <name>[4Fe-4S] cluster</name>
        <dbReference type="ChEBI" id="CHEBI:49883"/>
    </cofactor>
</comment>
<reference evidence="13" key="1">
    <citation type="journal article" date="2020" name="mSystems">
        <title>Genome- and Community-Level Interaction Insights into Carbon Utilization and Element Cycling Functions of Hydrothermarchaeota in Hydrothermal Sediment.</title>
        <authorList>
            <person name="Zhou Z."/>
            <person name="Liu Y."/>
            <person name="Xu W."/>
            <person name="Pan J."/>
            <person name="Luo Z.H."/>
            <person name="Li M."/>
        </authorList>
    </citation>
    <scope>NUCLEOTIDE SEQUENCE [LARGE SCALE GENOMIC DNA]</scope>
    <source>
        <strain evidence="13">HyVt-233</strain>
    </source>
</reference>
<evidence type="ECO:0000256" key="9">
    <source>
        <dbReference type="ARBA" id="ARBA00023204"/>
    </source>
</evidence>
<dbReference type="CDD" id="cd00056">
    <property type="entry name" value="ENDO3c"/>
    <property type="match status" value="1"/>
</dbReference>
<evidence type="ECO:0000256" key="4">
    <source>
        <dbReference type="ARBA" id="ARBA00022723"/>
    </source>
</evidence>
<evidence type="ECO:0000313" key="13">
    <source>
        <dbReference type="EMBL" id="HDD44289.1"/>
    </source>
</evidence>
<evidence type="ECO:0000256" key="11">
    <source>
        <dbReference type="SAM" id="Phobius"/>
    </source>
</evidence>
<feature type="transmembrane region" description="Helical" evidence="11">
    <location>
        <begin position="226"/>
        <end position="243"/>
    </location>
</feature>
<dbReference type="PANTHER" id="PTHR42944">
    <property type="entry name" value="ADENINE DNA GLYCOSYLASE"/>
    <property type="match status" value="1"/>
</dbReference>
<protein>
    <submittedName>
        <fullName evidence="13">A/G-specific adenine glycosylase</fullName>
    </submittedName>
</protein>
<evidence type="ECO:0000256" key="7">
    <source>
        <dbReference type="ARBA" id="ARBA00023004"/>
    </source>
</evidence>
<dbReference type="Gene3D" id="1.10.340.30">
    <property type="entry name" value="Hypothetical protein, domain 2"/>
    <property type="match status" value="1"/>
</dbReference>
<dbReference type="SMART" id="SM00525">
    <property type="entry name" value="FES"/>
    <property type="match status" value="1"/>
</dbReference>
<evidence type="ECO:0000256" key="2">
    <source>
        <dbReference type="ARBA" id="ARBA00002933"/>
    </source>
</evidence>
<gene>
    <name evidence="13" type="ORF">ENG63_05455</name>
</gene>
<evidence type="ECO:0000256" key="8">
    <source>
        <dbReference type="ARBA" id="ARBA00023014"/>
    </source>
</evidence>
<dbReference type="GO" id="GO:0034039">
    <property type="term" value="F:8-oxo-7,8-dihydroguanine DNA N-glycosylase activity"/>
    <property type="evidence" value="ECO:0007669"/>
    <property type="project" value="TreeGrafter"/>
</dbReference>
<dbReference type="Pfam" id="PF10576">
    <property type="entry name" value="EndIII_4Fe-2S"/>
    <property type="match status" value="1"/>
</dbReference>
<comment type="similarity">
    <text evidence="3">Belongs to the Nth/MutY family.</text>
</comment>
<dbReference type="PROSITE" id="PS00764">
    <property type="entry name" value="ENDONUCLEASE_III_1"/>
    <property type="match status" value="1"/>
</dbReference>
<dbReference type="PIRSF" id="PIRSF001435">
    <property type="entry name" value="Nth"/>
    <property type="match status" value="1"/>
</dbReference>
<dbReference type="InterPro" id="IPR003265">
    <property type="entry name" value="HhH-GPD_domain"/>
</dbReference>
<evidence type="ECO:0000256" key="5">
    <source>
        <dbReference type="ARBA" id="ARBA00022763"/>
    </source>
</evidence>
<keyword evidence="5" id="KW-0227">DNA damage</keyword>
<dbReference type="InterPro" id="IPR011257">
    <property type="entry name" value="DNA_glycosylase"/>
</dbReference>
<dbReference type="GO" id="GO:0006298">
    <property type="term" value="P:mismatch repair"/>
    <property type="evidence" value="ECO:0007669"/>
    <property type="project" value="TreeGrafter"/>
</dbReference>
<dbReference type="InterPro" id="IPR044298">
    <property type="entry name" value="MIG/MutY"/>
</dbReference>
<evidence type="ECO:0000256" key="6">
    <source>
        <dbReference type="ARBA" id="ARBA00022801"/>
    </source>
</evidence>
<dbReference type="SMART" id="SM00478">
    <property type="entry name" value="ENDO3c"/>
    <property type="match status" value="1"/>
</dbReference>
<dbReference type="GO" id="GO:0046872">
    <property type="term" value="F:metal ion binding"/>
    <property type="evidence" value="ECO:0007669"/>
    <property type="project" value="UniProtKB-KW"/>
</dbReference>
<proteinExistence type="inferred from homology"/>
<keyword evidence="6" id="KW-0378">Hydrolase</keyword>
<evidence type="ECO:0000259" key="12">
    <source>
        <dbReference type="SMART" id="SM00478"/>
    </source>
</evidence>
<keyword evidence="8" id="KW-0411">Iron-sulfur</keyword>
<dbReference type="GO" id="GO:0006284">
    <property type="term" value="P:base-excision repair"/>
    <property type="evidence" value="ECO:0007669"/>
    <property type="project" value="InterPro"/>
</dbReference>
<dbReference type="SUPFAM" id="SSF48150">
    <property type="entry name" value="DNA-glycosylase"/>
    <property type="match status" value="1"/>
</dbReference>
<name>A0A7C0Y5P6_DESA2</name>
<dbReference type="GO" id="GO:0000701">
    <property type="term" value="F:purine-specific mismatch base pair DNA N-glycosylase activity"/>
    <property type="evidence" value="ECO:0007669"/>
    <property type="project" value="TreeGrafter"/>
</dbReference>
<dbReference type="Proteomes" id="UP000886289">
    <property type="component" value="Unassembled WGS sequence"/>
</dbReference>
<accession>A0A7C0Y5P6</accession>
<keyword evidence="4" id="KW-0479">Metal-binding</keyword>
<keyword evidence="7" id="KW-0408">Iron</keyword>
<feature type="domain" description="HhH-GPD" evidence="12">
    <location>
        <begin position="43"/>
        <end position="195"/>
    </location>
</feature>